<feature type="binding site" evidence="11">
    <location>
        <position position="59"/>
    </location>
    <ligand>
        <name>[4Fe-4S] cluster</name>
        <dbReference type="ChEBI" id="CHEBI:49883"/>
    </ligand>
</feature>
<evidence type="ECO:0000256" key="7">
    <source>
        <dbReference type="ARBA" id="ARBA00023015"/>
    </source>
</evidence>
<evidence type="ECO:0000313" key="14">
    <source>
        <dbReference type="Proteomes" id="UP000186218"/>
    </source>
</evidence>
<accession>A0A1N7DFK3</accession>
<keyword evidence="6 11" id="KW-0411">Iron-sulfur</keyword>
<dbReference type="GO" id="GO:0046872">
    <property type="term" value="F:metal ion binding"/>
    <property type="evidence" value="ECO:0007669"/>
    <property type="project" value="UniProtKB-KW"/>
</dbReference>
<evidence type="ECO:0000256" key="9">
    <source>
        <dbReference type="ARBA" id="ARBA00023157"/>
    </source>
</evidence>
<dbReference type="PANTHER" id="PTHR38839">
    <property type="entry name" value="TRANSCRIPTIONAL REGULATOR WHID-RELATED"/>
    <property type="match status" value="1"/>
</dbReference>
<evidence type="ECO:0000313" key="13">
    <source>
        <dbReference type="EMBL" id="SIR74669.1"/>
    </source>
</evidence>
<dbReference type="STRING" id="1344003.SAMN05445060_0602"/>
<evidence type="ECO:0000259" key="12">
    <source>
        <dbReference type="PROSITE" id="PS51674"/>
    </source>
</evidence>
<name>A0A1N7DFK3_9NOCA</name>
<dbReference type="AlphaFoldDB" id="A0A1N7DFK3"/>
<evidence type="ECO:0000256" key="2">
    <source>
        <dbReference type="ARBA" id="ARBA00006597"/>
    </source>
</evidence>
<dbReference type="GO" id="GO:0035731">
    <property type="term" value="F:dinitrosyl-iron complex binding"/>
    <property type="evidence" value="ECO:0007669"/>
    <property type="project" value="UniProtKB-UniRule"/>
</dbReference>
<dbReference type="HAMAP" id="MF_01479">
    <property type="entry name" value="WhiB"/>
    <property type="match status" value="1"/>
</dbReference>
<comment type="cofactor">
    <cofactor evidence="11">
        <name>[4Fe-4S] cluster</name>
        <dbReference type="ChEBI" id="CHEBI:49883"/>
    </cofactor>
    <text evidence="11">Binds 1 [4Fe-4S] cluster per subunit. Following nitrosylation of the [4Fe-4S] cluster binds 1 [4Fe-8(NO)] cluster per subunit.</text>
</comment>
<comment type="subcellular location">
    <subcellularLocation>
        <location evidence="1 11">Cytoplasm</location>
    </subcellularLocation>
</comment>
<feature type="binding site" evidence="11">
    <location>
        <position position="65"/>
    </location>
    <ligand>
        <name>[4Fe-4S] cluster</name>
        <dbReference type="ChEBI" id="CHEBI:49883"/>
    </ligand>
</feature>
<feature type="binding site" evidence="11">
    <location>
        <position position="33"/>
    </location>
    <ligand>
        <name>[4Fe-4S] cluster</name>
        <dbReference type="ChEBI" id="CHEBI:49883"/>
    </ligand>
</feature>
<evidence type="ECO:0000256" key="11">
    <source>
        <dbReference type="HAMAP-Rule" id="MF_01479"/>
    </source>
</evidence>
<evidence type="ECO:0000256" key="5">
    <source>
        <dbReference type="ARBA" id="ARBA00023004"/>
    </source>
</evidence>
<dbReference type="OrthoDB" id="5244115at2"/>
<dbReference type="GO" id="GO:0003677">
    <property type="term" value="F:DNA binding"/>
    <property type="evidence" value="ECO:0007669"/>
    <property type="project" value="UniProtKB-UniRule"/>
</dbReference>
<dbReference type="GO" id="GO:0047134">
    <property type="term" value="F:protein-disulfide reductase [NAD(P)H] activity"/>
    <property type="evidence" value="ECO:0007669"/>
    <property type="project" value="TreeGrafter"/>
</dbReference>
<keyword evidence="10 11" id="KW-0804">Transcription</keyword>
<feature type="binding site" evidence="11">
    <location>
        <position position="56"/>
    </location>
    <ligand>
        <name>[4Fe-4S] cluster</name>
        <dbReference type="ChEBI" id="CHEBI:49883"/>
    </ligand>
</feature>
<keyword evidence="7 11" id="KW-0805">Transcription regulation</keyword>
<proteinExistence type="inferred from homology"/>
<dbReference type="InterPro" id="IPR034768">
    <property type="entry name" value="4FE4S_WBL"/>
</dbReference>
<evidence type="ECO:0000256" key="4">
    <source>
        <dbReference type="ARBA" id="ARBA00022723"/>
    </source>
</evidence>
<keyword evidence="9 11" id="KW-1015">Disulfide bond</keyword>
<keyword evidence="11" id="KW-0963">Cytoplasm</keyword>
<dbReference type="PANTHER" id="PTHR38839:SF2">
    <property type="entry name" value="TRANSCRIPTIONAL REGULATOR WHIB7-RELATED"/>
    <property type="match status" value="1"/>
</dbReference>
<keyword evidence="8 11" id="KW-0238">DNA-binding</keyword>
<comment type="similarity">
    <text evidence="2 11">Belongs to the WhiB family.</text>
</comment>
<dbReference type="InterPro" id="IPR003482">
    <property type="entry name" value="Whib"/>
</dbReference>
<dbReference type="EMBL" id="FTNT01000002">
    <property type="protein sequence ID" value="SIR74669.1"/>
    <property type="molecule type" value="Genomic_DNA"/>
</dbReference>
<organism evidence="13 14">
    <name type="scientific">Williamsia sterculiae</name>
    <dbReference type="NCBI Taxonomy" id="1344003"/>
    <lineage>
        <taxon>Bacteria</taxon>
        <taxon>Bacillati</taxon>
        <taxon>Actinomycetota</taxon>
        <taxon>Actinomycetes</taxon>
        <taxon>Mycobacteriales</taxon>
        <taxon>Nocardiaceae</taxon>
        <taxon>Williamsia</taxon>
    </lineage>
</organism>
<keyword evidence="3 11" id="KW-0004">4Fe-4S</keyword>
<keyword evidence="4 11" id="KW-0479">Metal-binding</keyword>
<evidence type="ECO:0000256" key="6">
    <source>
        <dbReference type="ARBA" id="ARBA00023014"/>
    </source>
</evidence>
<keyword evidence="5 11" id="KW-0408">Iron</keyword>
<protein>
    <recommendedName>
        <fullName evidence="11">Transcriptional regulator WhiB</fullName>
    </recommendedName>
</protein>
<evidence type="ECO:0000256" key="3">
    <source>
        <dbReference type="ARBA" id="ARBA00022485"/>
    </source>
</evidence>
<reference evidence="13 14" key="1">
    <citation type="submission" date="2017-01" db="EMBL/GenBank/DDBJ databases">
        <authorList>
            <person name="Mah S.A."/>
            <person name="Swanson W.J."/>
            <person name="Moy G.W."/>
            <person name="Vacquier V.D."/>
        </authorList>
    </citation>
    <scope>NUCLEOTIDE SEQUENCE [LARGE SCALE GENOMIC DNA]</scope>
    <source>
        <strain evidence="13 14">CPCC 203464</strain>
    </source>
</reference>
<dbReference type="PROSITE" id="PS51674">
    <property type="entry name" value="4FE4S_WBL"/>
    <property type="match status" value="1"/>
</dbReference>
<feature type="domain" description="4Fe-4S Wbl-type" evidence="12">
    <location>
        <begin position="32"/>
        <end position="89"/>
    </location>
</feature>
<dbReference type="RefSeq" id="WP_083709233.1">
    <property type="nucleotide sequence ID" value="NZ_FTNT01000002.1"/>
</dbReference>
<keyword evidence="14" id="KW-1185">Reference proteome</keyword>
<dbReference type="GO" id="GO:0051539">
    <property type="term" value="F:4 iron, 4 sulfur cluster binding"/>
    <property type="evidence" value="ECO:0007669"/>
    <property type="project" value="UniProtKB-UniRule"/>
</dbReference>
<evidence type="ECO:0000256" key="8">
    <source>
        <dbReference type="ARBA" id="ARBA00023125"/>
    </source>
</evidence>
<evidence type="ECO:0000256" key="1">
    <source>
        <dbReference type="ARBA" id="ARBA00004496"/>
    </source>
</evidence>
<comment type="PTM">
    <text evidence="11">Upon Fe-S cluster removal intramolecular disulfide bonds are formed.</text>
</comment>
<dbReference type="GO" id="GO:0045892">
    <property type="term" value="P:negative regulation of DNA-templated transcription"/>
    <property type="evidence" value="ECO:0007669"/>
    <property type="project" value="TreeGrafter"/>
</dbReference>
<evidence type="ECO:0000256" key="10">
    <source>
        <dbReference type="ARBA" id="ARBA00023163"/>
    </source>
</evidence>
<comment type="PTM">
    <text evidence="11">The Fe-S cluster can be nitrosylated by nitric oxide (NO).</text>
</comment>
<dbReference type="Pfam" id="PF02467">
    <property type="entry name" value="Whib"/>
    <property type="match status" value="1"/>
</dbReference>
<comment type="function">
    <text evidence="11">Acts as a transcriptional regulator. Probably redox-responsive. The apo- but not holo-form probably binds DNA.</text>
</comment>
<gene>
    <name evidence="11" type="primary">whiB</name>
    <name evidence="13" type="ORF">SAMN05445060_0602</name>
</gene>
<sequence>MPTPPPARSLQSRVLQHRCPGTTRRPVPTELPCLAGDPDLWFAEHPHQLRRAQQLCRGCPVLTTCLAGALERREPHGVWGGEIFVDGVRVAHKRGRGRPRTRC</sequence>
<dbReference type="Proteomes" id="UP000186218">
    <property type="component" value="Unassembled WGS sequence"/>
</dbReference>
<dbReference type="GO" id="GO:0045454">
    <property type="term" value="P:cell redox homeostasis"/>
    <property type="evidence" value="ECO:0007669"/>
    <property type="project" value="TreeGrafter"/>
</dbReference>
<dbReference type="GO" id="GO:0005737">
    <property type="term" value="C:cytoplasm"/>
    <property type="evidence" value="ECO:0007669"/>
    <property type="project" value="UniProtKB-SubCell"/>
</dbReference>